<organism evidence="2 3">
    <name type="scientific">[Myrmecia] bisecta</name>
    <dbReference type="NCBI Taxonomy" id="41462"/>
    <lineage>
        <taxon>Eukaryota</taxon>
        <taxon>Viridiplantae</taxon>
        <taxon>Chlorophyta</taxon>
        <taxon>core chlorophytes</taxon>
        <taxon>Trebouxiophyceae</taxon>
        <taxon>Trebouxiales</taxon>
        <taxon>Trebouxiaceae</taxon>
        <taxon>Myrmecia</taxon>
    </lineage>
</organism>
<accession>A0AAW1PEW3</accession>
<comment type="caution">
    <text evidence="2">The sequence shown here is derived from an EMBL/GenBank/DDBJ whole genome shotgun (WGS) entry which is preliminary data.</text>
</comment>
<sequence>MEEDENPALEGFPERLCLLPKLRSLCLNSYSINTLPSAMTRLTSLRRLYLSVNMVPSDAAIHLASLTGLVTLSVKAAISILGRSWVQSSQANSLSKLHNLEELTCECDDTIAPAWVGRLPRLKTLVLHDQGEYTGILPTLTALAPLAASLELQQTLMSLDKACVR</sequence>
<gene>
    <name evidence="2" type="ORF">WJX72_003853</name>
</gene>
<dbReference type="GO" id="GO:0005930">
    <property type="term" value="C:axoneme"/>
    <property type="evidence" value="ECO:0007669"/>
    <property type="project" value="UniProtKB-SubCell"/>
</dbReference>
<evidence type="ECO:0000313" key="3">
    <source>
        <dbReference type="Proteomes" id="UP001489004"/>
    </source>
</evidence>
<name>A0AAW1PEW3_9CHLO</name>
<dbReference type="AlphaFoldDB" id="A0AAW1PEW3"/>
<dbReference type="InterPro" id="IPR032675">
    <property type="entry name" value="LRR_dom_sf"/>
</dbReference>
<keyword evidence="3" id="KW-1185">Reference proteome</keyword>
<reference evidence="2 3" key="1">
    <citation type="journal article" date="2024" name="Nat. Commun.">
        <title>Phylogenomics reveals the evolutionary origins of lichenization in chlorophyte algae.</title>
        <authorList>
            <person name="Puginier C."/>
            <person name="Libourel C."/>
            <person name="Otte J."/>
            <person name="Skaloud P."/>
            <person name="Haon M."/>
            <person name="Grisel S."/>
            <person name="Petersen M."/>
            <person name="Berrin J.G."/>
            <person name="Delaux P.M."/>
            <person name="Dal Grande F."/>
            <person name="Keller J."/>
        </authorList>
    </citation>
    <scope>NUCLEOTIDE SEQUENCE [LARGE SCALE GENOMIC DNA]</scope>
    <source>
        <strain evidence="2 3">SAG 2043</strain>
    </source>
</reference>
<dbReference type="SUPFAM" id="SSF52058">
    <property type="entry name" value="L domain-like"/>
    <property type="match status" value="1"/>
</dbReference>
<dbReference type="EMBL" id="JALJOR010000013">
    <property type="protein sequence ID" value="KAK9806824.1"/>
    <property type="molecule type" value="Genomic_DNA"/>
</dbReference>
<evidence type="ECO:0000313" key="2">
    <source>
        <dbReference type="EMBL" id="KAK9806824.1"/>
    </source>
</evidence>
<dbReference type="Gene3D" id="3.80.10.10">
    <property type="entry name" value="Ribonuclease Inhibitor"/>
    <property type="match status" value="1"/>
</dbReference>
<dbReference type="Proteomes" id="UP001489004">
    <property type="component" value="Unassembled WGS sequence"/>
</dbReference>
<evidence type="ECO:0000256" key="1">
    <source>
        <dbReference type="ARBA" id="ARBA00004430"/>
    </source>
</evidence>
<protein>
    <submittedName>
        <fullName evidence="2">Uncharacterized protein</fullName>
    </submittedName>
</protein>
<comment type="subcellular location">
    <subcellularLocation>
        <location evidence="1">Cytoplasm</location>
        <location evidence="1">Cytoskeleton</location>
        <location evidence="1">Cilium axoneme</location>
    </subcellularLocation>
</comment>
<proteinExistence type="predicted"/>